<sequence length="181" mass="20414">MRLDVRLLPLMLSIVLLGACTDTSGKRVDSAAAPDADQAAAFESAEKSRIAKQQQALWSALSDEEKSRVRAAAQAFSNLPRDKQEQLRSQYDALDDVTRRGYLLGPQLGEAWPHLQPVFGYVPETERAATLTMLRGLDREHLYALERVAWRTPVEYRDALRAKLFAMSPAQRNAWLFDQNQ</sequence>
<evidence type="ECO:0000313" key="1">
    <source>
        <dbReference type="EMBL" id="QYR53284.1"/>
    </source>
</evidence>
<name>A0ABX8WR23_9GAMM</name>
<protein>
    <submittedName>
        <fullName evidence="1">DUF3106 domain-containing protein</fullName>
    </submittedName>
</protein>
<dbReference type="Pfam" id="PF11304">
    <property type="entry name" value="DUF3106"/>
    <property type="match status" value="1"/>
</dbReference>
<organism evidence="1 2">
    <name type="scientific">Lysobacter soyae</name>
    <dbReference type="NCBI Taxonomy" id="2764185"/>
    <lineage>
        <taxon>Bacteria</taxon>
        <taxon>Pseudomonadati</taxon>
        <taxon>Pseudomonadota</taxon>
        <taxon>Gammaproteobacteria</taxon>
        <taxon>Lysobacterales</taxon>
        <taxon>Lysobacteraceae</taxon>
        <taxon>Lysobacter</taxon>
    </lineage>
</organism>
<accession>A0ABX8WR23</accession>
<dbReference type="PROSITE" id="PS51257">
    <property type="entry name" value="PROKAR_LIPOPROTEIN"/>
    <property type="match status" value="1"/>
</dbReference>
<dbReference type="RefSeq" id="WP_220380101.1">
    <property type="nucleotide sequence ID" value="NZ_CP080544.1"/>
</dbReference>
<reference evidence="1 2" key="1">
    <citation type="submission" date="2021-08" db="EMBL/GenBank/DDBJ databases">
        <title>Lysobacter sp. strain CJ11 Genome sequencing and assembly.</title>
        <authorList>
            <person name="Kim I."/>
        </authorList>
    </citation>
    <scope>NUCLEOTIDE SEQUENCE [LARGE SCALE GENOMIC DNA]</scope>
    <source>
        <strain evidence="1 2">CJ11</strain>
    </source>
</reference>
<dbReference type="EMBL" id="CP080544">
    <property type="protein sequence ID" value="QYR53284.1"/>
    <property type="molecule type" value="Genomic_DNA"/>
</dbReference>
<proteinExistence type="predicted"/>
<dbReference type="Proteomes" id="UP000824755">
    <property type="component" value="Chromosome"/>
</dbReference>
<gene>
    <name evidence="1" type="ORF">H8L67_01850</name>
</gene>
<evidence type="ECO:0000313" key="2">
    <source>
        <dbReference type="Proteomes" id="UP000824755"/>
    </source>
</evidence>
<keyword evidence="2" id="KW-1185">Reference proteome</keyword>
<dbReference type="InterPro" id="IPR021455">
    <property type="entry name" value="DUF3106"/>
</dbReference>